<evidence type="ECO:0000256" key="1">
    <source>
        <dbReference type="ARBA" id="ARBA00004651"/>
    </source>
</evidence>
<gene>
    <name evidence="8" type="ORF">CCE02nite_01050</name>
</gene>
<dbReference type="Gene3D" id="1.20.1250.20">
    <property type="entry name" value="MFS general substrate transporter like domains"/>
    <property type="match status" value="1"/>
</dbReference>
<evidence type="ECO:0000256" key="4">
    <source>
        <dbReference type="ARBA" id="ARBA00022989"/>
    </source>
</evidence>
<reference evidence="8 9" key="1">
    <citation type="submission" date="2019-06" db="EMBL/GenBank/DDBJ databases">
        <title>Whole genome shotgun sequence of Cellulosimicrobium cellulans NBRC 15516.</title>
        <authorList>
            <person name="Hosoyama A."/>
            <person name="Uohara A."/>
            <person name="Ohji S."/>
            <person name="Ichikawa N."/>
        </authorList>
    </citation>
    <scope>NUCLEOTIDE SEQUENCE [LARGE SCALE GENOMIC DNA]</scope>
    <source>
        <strain evidence="8 9">NBRC 15516</strain>
    </source>
</reference>
<feature type="transmembrane region" description="Helical" evidence="7">
    <location>
        <begin position="7"/>
        <end position="27"/>
    </location>
</feature>
<keyword evidence="4 7" id="KW-1133">Transmembrane helix</keyword>
<comment type="caution">
    <text evidence="8">The sequence shown here is derived from an EMBL/GenBank/DDBJ whole genome shotgun (WGS) entry which is preliminary data.</text>
</comment>
<dbReference type="GO" id="GO:0005886">
    <property type="term" value="C:plasma membrane"/>
    <property type="evidence" value="ECO:0007669"/>
    <property type="project" value="UniProtKB-SubCell"/>
</dbReference>
<feature type="transmembrane region" description="Helical" evidence="7">
    <location>
        <begin position="65"/>
        <end position="82"/>
    </location>
</feature>
<feature type="region of interest" description="Disordered" evidence="6">
    <location>
        <begin position="177"/>
        <end position="209"/>
    </location>
</feature>
<feature type="transmembrane region" description="Helical" evidence="7">
    <location>
        <begin position="33"/>
        <end position="53"/>
    </location>
</feature>
<keyword evidence="2" id="KW-1003">Cell membrane</keyword>
<protein>
    <recommendedName>
        <fullName evidence="10">Major facilitator superfamily (MFS) profile domain-containing protein</fullName>
    </recommendedName>
</protein>
<evidence type="ECO:0000256" key="5">
    <source>
        <dbReference type="ARBA" id="ARBA00023136"/>
    </source>
</evidence>
<sequence length="209" mass="20540">MATTTNALTYLGQYTVYTFVSLLLLGAGLRESALGPALLVLGALGLVGTAFAAARLDHRPRRTTVVTLVAVVAGMLAVGLAFPGTVGVLVAIGVWSAGFGAVAPVFQAAAIRAHGASPDLTGALVNATSNVGIGGGAALGALVLARSGLDVVPFVGAGIVAVALVVALVARRTFPATPTAPAPEAAVTDAPVTGAPGSEMPSDQEHLRA</sequence>
<evidence type="ECO:0000256" key="3">
    <source>
        <dbReference type="ARBA" id="ARBA00022692"/>
    </source>
</evidence>
<keyword evidence="5 7" id="KW-0472">Membrane</keyword>
<feature type="transmembrane region" description="Helical" evidence="7">
    <location>
        <begin position="88"/>
        <end position="111"/>
    </location>
</feature>
<keyword evidence="3 7" id="KW-0812">Transmembrane</keyword>
<feature type="transmembrane region" description="Helical" evidence="7">
    <location>
        <begin position="151"/>
        <end position="170"/>
    </location>
</feature>
<dbReference type="PANTHER" id="PTHR43124:SF3">
    <property type="entry name" value="CHLORAMPHENICOL EFFLUX PUMP RV0191"/>
    <property type="match status" value="1"/>
</dbReference>
<dbReference type="RefSeq" id="WP_255318548.1">
    <property type="nucleotide sequence ID" value="NZ_BJNZ01000001.1"/>
</dbReference>
<feature type="transmembrane region" description="Helical" evidence="7">
    <location>
        <begin position="123"/>
        <end position="145"/>
    </location>
</feature>
<dbReference type="GO" id="GO:0022857">
    <property type="term" value="F:transmembrane transporter activity"/>
    <property type="evidence" value="ECO:0007669"/>
    <property type="project" value="TreeGrafter"/>
</dbReference>
<dbReference type="SUPFAM" id="SSF103473">
    <property type="entry name" value="MFS general substrate transporter"/>
    <property type="match status" value="1"/>
</dbReference>
<comment type="subcellular location">
    <subcellularLocation>
        <location evidence="1">Cell membrane</location>
        <topology evidence="1">Multi-pass membrane protein</topology>
    </subcellularLocation>
</comment>
<name>A0A4Y4DT37_CELCE</name>
<dbReference type="InterPro" id="IPR050189">
    <property type="entry name" value="MFS_Efflux_Transporters"/>
</dbReference>
<accession>A0A4Y4DT37</accession>
<dbReference type="PANTHER" id="PTHR43124">
    <property type="entry name" value="PURINE EFFLUX PUMP PBUE"/>
    <property type="match status" value="1"/>
</dbReference>
<organism evidence="8 9">
    <name type="scientific">Cellulosimicrobium cellulans</name>
    <name type="common">Arthrobacter luteus</name>
    <dbReference type="NCBI Taxonomy" id="1710"/>
    <lineage>
        <taxon>Bacteria</taxon>
        <taxon>Bacillati</taxon>
        <taxon>Actinomycetota</taxon>
        <taxon>Actinomycetes</taxon>
        <taxon>Micrococcales</taxon>
        <taxon>Promicromonosporaceae</taxon>
        <taxon>Cellulosimicrobium</taxon>
    </lineage>
</organism>
<evidence type="ECO:0000256" key="2">
    <source>
        <dbReference type="ARBA" id="ARBA00022475"/>
    </source>
</evidence>
<feature type="compositionally biased region" description="Low complexity" evidence="6">
    <location>
        <begin position="177"/>
        <end position="193"/>
    </location>
</feature>
<evidence type="ECO:0000256" key="6">
    <source>
        <dbReference type="SAM" id="MobiDB-lite"/>
    </source>
</evidence>
<dbReference type="Proteomes" id="UP000316659">
    <property type="component" value="Unassembled WGS sequence"/>
</dbReference>
<proteinExistence type="predicted"/>
<evidence type="ECO:0000313" key="8">
    <source>
        <dbReference type="EMBL" id="GED08106.1"/>
    </source>
</evidence>
<evidence type="ECO:0000313" key="9">
    <source>
        <dbReference type="Proteomes" id="UP000316659"/>
    </source>
</evidence>
<evidence type="ECO:0000256" key="7">
    <source>
        <dbReference type="SAM" id="Phobius"/>
    </source>
</evidence>
<dbReference type="AlphaFoldDB" id="A0A4Y4DT37"/>
<dbReference type="EMBL" id="BJNZ01000001">
    <property type="protein sequence ID" value="GED08106.1"/>
    <property type="molecule type" value="Genomic_DNA"/>
</dbReference>
<evidence type="ECO:0008006" key="10">
    <source>
        <dbReference type="Google" id="ProtNLM"/>
    </source>
</evidence>
<dbReference type="InterPro" id="IPR036259">
    <property type="entry name" value="MFS_trans_sf"/>
</dbReference>